<evidence type="ECO:0000313" key="1">
    <source>
        <dbReference type="EMBL" id="CAB4717774.1"/>
    </source>
</evidence>
<proteinExistence type="predicted"/>
<dbReference type="InterPro" id="IPR008775">
    <property type="entry name" value="Phytyl_CoA_dOase-like"/>
</dbReference>
<dbReference type="EMBL" id="CAFBLJ010000030">
    <property type="protein sequence ID" value="CAB4866248.1"/>
    <property type="molecule type" value="Genomic_DNA"/>
</dbReference>
<dbReference type="EMBL" id="CAEZYH010000025">
    <property type="protein sequence ID" value="CAB4717774.1"/>
    <property type="molecule type" value="Genomic_DNA"/>
</dbReference>
<dbReference type="PANTHER" id="PTHR20883">
    <property type="entry name" value="PHYTANOYL-COA DIOXYGENASE DOMAIN CONTAINING 1"/>
    <property type="match status" value="1"/>
</dbReference>
<dbReference type="PANTHER" id="PTHR20883:SF49">
    <property type="entry name" value="PHYTANOYL-COA DIOXYGENASE"/>
    <property type="match status" value="1"/>
</dbReference>
<evidence type="ECO:0000313" key="4">
    <source>
        <dbReference type="EMBL" id="CAB4866248.1"/>
    </source>
</evidence>
<name>A0A6J6VG82_9ZZZZ</name>
<dbReference type="EMBL" id="CAFAAL010000134">
    <property type="protein sequence ID" value="CAB4812447.1"/>
    <property type="molecule type" value="Genomic_DNA"/>
</dbReference>
<organism evidence="2">
    <name type="scientific">freshwater metagenome</name>
    <dbReference type="NCBI Taxonomy" id="449393"/>
    <lineage>
        <taxon>unclassified sequences</taxon>
        <taxon>metagenomes</taxon>
        <taxon>ecological metagenomes</taxon>
    </lineage>
</organism>
<accession>A0A6J6VG82</accession>
<sequence>MNNAPLQSHYELSTETINGFKQRGHCVVRNLASHEEITTYKNAIDEATMERRWDKRPIEERDTYGKAFIQSAALCHHSDKVKEFVFAQRFARVAAELLGVDGVRLYHDQALYKEPGGGFTPWHQDQVYWPLNTDRTITMWMPTIDVPSEIGGVVFANESWRDGNLGEEVIGDASQAFFDTLIDDRGYSLESHGPFSAGDATFHLGWTLHSAPANNTDVMRSVMTIIYYADGTTIGETNHPARDLDLALWLGNAKPGSPADSLANPLLWHRSWND</sequence>
<dbReference type="Pfam" id="PF05721">
    <property type="entry name" value="PhyH"/>
    <property type="match status" value="1"/>
</dbReference>
<dbReference type="EMBL" id="CAFBMF010000031">
    <property type="protein sequence ID" value="CAB4896168.1"/>
    <property type="molecule type" value="Genomic_DNA"/>
</dbReference>
<evidence type="ECO:0000313" key="2">
    <source>
        <dbReference type="EMBL" id="CAB4769878.1"/>
    </source>
</evidence>
<dbReference type="Gene3D" id="2.60.120.620">
    <property type="entry name" value="q2cbj1_9rhob like domain"/>
    <property type="match status" value="1"/>
</dbReference>
<dbReference type="SUPFAM" id="SSF51197">
    <property type="entry name" value="Clavaminate synthase-like"/>
    <property type="match status" value="1"/>
</dbReference>
<reference evidence="2" key="1">
    <citation type="submission" date="2020-05" db="EMBL/GenBank/DDBJ databases">
        <authorList>
            <person name="Chiriac C."/>
            <person name="Salcher M."/>
            <person name="Ghai R."/>
            <person name="Kavagutti S V."/>
        </authorList>
    </citation>
    <scope>NUCLEOTIDE SEQUENCE</scope>
</reference>
<dbReference type="AlphaFoldDB" id="A0A6J6VG82"/>
<dbReference type="EMBL" id="CAEZZP010000036">
    <property type="protein sequence ID" value="CAB4769878.1"/>
    <property type="molecule type" value="Genomic_DNA"/>
</dbReference>
<evidence type="ECO:0000313" key="5">
    <source>
        <dbReference type="EMBL" id="CAB4896168.1"/>
    </source>
</evidence>
<evidence type="ECO:0000313" key="3">
    <source>
        <dbReference type="EMBL" id="CAB4812447.1"/>
    </source>
</evidence>
<protein>
    <submittedName>
        <fullName evidence="2">Unannotated protein</fullName>
    </submittedName>
</protein>
<gene>
    <name evidence="1" type="ORF">UFOPK2658_00809</name>
    <name evidence="2" type="ORF">UFOPK2880_00750</name>
    <name evidence="3" type="ORF">UFOPK3004_01334</name>
    <name evidence="4" type="ORF">UFOPK3304_00746</name>
    <name evidence="5" type="ORF">UFOPK3494_00685</name>
</gene>